<name>A0A2P2BP82_9FIRM</name>
<dbReference type="AlphaFoldDB" id="A0A2P2BP82"/>
<dbReference type="SUPFAM" id="SSF51366">
    <property type="entry name" value="Ribulose-phoshate binding barrel"/>
    <property type="match status" value="1"/>
</dbReference>
<evidence type="ECO:0000256" key="4">
    <source>
        <dbReference type="ARBA" id="ARBA00007439"/>
    </source>
</evidence>
<dbReference type="Pfam" id="PF04131">
    <property type="entry name" value="NanE"/>
    <property type="match status" value="1"/>
</dbReference>
<dbReference type="UniPathway" id="UPA00629">
    <property type="reaction ID" value="UER00682"/>
</dbReference>
<keyword evidence="9" id="KW-1185">Reference proteome</keyword>
<dbReference type="PANTHER" id="PTHR36204">
    <property type="entry name" value="N-ACETYLMANNOSAMINE-6-PHOSPHATE 2-EPIMERASE-RELATED"/>
    <property type="match status" value="1"/>
</dbReference>
<dbReference type="Proteomes" id="UP000245695">
    <property type="component" value="Chromosome 1"/>
</dbReference>
<keyword evidence="5 7" id="KW-0413">Isomerase</keyword>
<dbReference type="InterPro" id="IPR007260">
    <property type="entry name" value="NanE"/>
</dbReference>
<comment type="pathway">
    <text evidence="3 7">Amino-sugar metabolism; N-acetylneuraminate degradation; D-fructose 6-phosphate from N-acetylneuraminate: step 3/5.</text>
</comment>
<evidence type="ECO:0000256" key="5">
    <source>
        <dbReference type="ARBA" id="ARBA00023235"/>
    </source>
</evidence>
<dbReference type="GO" id="GO:0005975">
    <property type="term" value="P:carbohydrate metabolic process"/>
    <property type="evidence" value="ECO:0007669"/>
    <property type="project" value="UniProtKB-UniRule"/>
</dbReference>
<dbReference type="Gene3D" id="3.20.20.70">
    <property type="entry name" value="Aldolase class I"/>
    <property type="match status" value="1"/>
</dbReference>
<dbReference type="InterPro" id="IPR011060">
    <property type="entry name" value="RibuloseP-bd_barrel"/>
</dbReference>
<dbReference type="KEGG" id="rhom:FRIFI_0609"/>
<proteinExistence type="inferred from homology"/>
<evidence type="ECO:0000313" key="9">
    <source>
        <dbReference type="Proteomes" id="UP000245695"/>
    </source>
</evidence>
<dbReference type="EC" id="5.1.3.9" evidence="7"/>
<reference evidence="8 9" key="1">
    <citation type="submission" date="2014-09" db="EMBL/GenBank/DDBJ databases">
        <authorList>
            <person name="Hornung B.V."/>
        </authorList>
    </citation>
    <scope>NUCLEOTIDE SEQUENCE [LARGE SCALE GENOMIC DNA]</scope>
    <source>
        <strain evidence="8 9">FRIFI</strain>
    </source>
</reference>
<evidence type="ECO:0000256" key="1">
    <source>
        <dbReference type="ARBA" id="ARBA00000056"/>
    </source>
</evidence>
<organism evidence="8 9">
    <name type="scientific">Romboutsia hominis</name>
    <dbReference type="NCBI Taxonomy" id="1507512"/>
    <lineage>
        <taxon>Bacteria</taxon>
        <taxon>Bacillati</taxon>
        <taxon>Bacillota</taxon>
        <taxon>Clostridia</taxon>
        <taxon>Peptostreptococcales</taxon>
        <taxon>Peptostreptococcaceae</taxon>
        <taxon>Romboutsia</taxon>
    </lineage>
</organism>
<dbReference type="CDD" id="cd04729">
    <property type="entry name" value="NanE"/>
    <property type="match status" value="1"/>
</dbReference>
<dbReference type="GO" id="GO:0019262">
    <property type="term" value="P:N-acetylneuraminate catabolic process"/>
    <property type="evidence" value="ECO:0007669"/>
    <property type="project" value="UniProtKB-UniRule"/>
</dbReference>
<evidence type="ECO:0000256" key="2">
    <source>
        <dbReference type="ARBA" id="ARBA00002147"/>
    </source>
</evidence>
<dbReference type="GO" id="GO:0005829">
    <property type="term" value="C:cytosol"/>
    <property type="evidence" value="ECO:0007669"/>
    <property type="project" value="TreeGrafter"/>
</dbReference>
<comment type="similarity">
    <text evidence="4 7">Belongs to the NanE family.</text>
</comment>
<sequence length="221" mass="24404">MFTQIKGKLIVSCQALENEPLHSSFVMGKMAKAAKEGGAVAIRAQGVEDILEIKKTTNLPIIGIIKRNYSDSEIYITPTKKEVEELSKTKCEMIAIDATDRVRPNGEILKDLIDYIHSFDILVMADISTYEEALNAQNLGCDCISTTLCGYTSYSENHEGPNLELIKKLSDELYIPVIAEGRINTPKDLKDVYENGAFSAVVGSAITRPQLITEKFVNAIK</sequence>
<evidence type="ECO:0000256" key="6">
    <source>
        <dbReference type="ARBA" id="ARBA00023277"/>
    </source>
</evidence>
<gene>
    <name evidence="7" type="primary">nanE</name>
    <name evidence="8" type="ORF">FRIFI_0609</name>
</gene>
<dbReference type="HAMAP" id="MF_01235">
    <property type="entry name" value="ManNAc6P_epimer"/>
    <property type="match status" value="1"/>
</dbReference>
<protein>
    <recommendedName>
        <fullName evidence="7">Putative N-acetylmannosamine-6-phosphate 2-epimerase</fullName>
        <ecNumber evidence="7">5.1.3.9</ecNumber>
    </recommendedName>
    <alternativeName>
        <fullName evidence="7">ManNAc-6-P epimerase</fullName>
    </alternativeName>
</protein>
<dbReference type="GO" id="GO:0006053">
    <property type="term" value="P:N-acetylmannosamine catabolic process"/>
    <property type="evidence" value="ECO:0007669"/>
    <property type="project" value="TreeGrafter"/>
</dbReference>
<dbReference type="InterPro" id="IPR013785">
    <property type="entry name" value="Aldolase_TIM"/>
</dbReference>
<dbReference type="FunFam" id="3.20.20.70:FF:000035">
    <property type="entry name" value="Putative N-acetylmannosamine-6-phosphate 2-epimerase"/>
    <property type="match status" value="1"/>
</dbReference>
<dbReference type="EMBL" id="LN650648">
    <property type="protein sequence ID" value="CEI72156.1"/>
    <property type="molecule type" value="Genomic_DNA"/>
</dbReference>
<dbReference type="GO" id="GO:0047465">
    <property type="term" value="F:N-acylglucosamine-6-phosphate 2-epimerase activity"/>
    <property type="evidence" value="ECO:0007669"/>
    <property type="project" value="UniProtKB-EC"/>
</dbReference>
<evidence type="ECO:0000313" key="8">
    <source>
        <dbReference type="EMBL" id="CEI72156.1"/>
    </source>
</evidence>
<dbReference type="RefSeq" id="WP_166504948.1">
    <property type="nucleotide sequence ID" value="NZ_JAKNTL010000003.1"/>
</dbReference>
<comment type="catalytic activity">
    <reaction evidence="1 7">
        <text>an N-acyl-D-glucosamine 6-phosphate = an N-acyl-D-mannosamine 6-phosphate</text>
        <dbReference type="Rhea" id="RHEA:23932"/>
        <dbReference type="ChEBI" id="CHEBI:57599"/>
        <dbReference type="ChEBI" id="CHEBI:57666"/>
        <dbReference type="EC" id="5.1.3.9"/>
    </reaction>
</comment>
<comment type="function">
    <text evidence="2 7">Converts N-acetylmannosamine-6-phosphate (ManNAc-6-P) to N-acetylglucosamine-6-phosphate (GlcNAc-6-P).</text>
</comment>
<evidence type="ECO:0000256" key="7">
    <source>
        <dbReference type="HAMAP-Rule" id="MF_01235"/>
    </source>
</evidence>
<dbReference type="PANTHER" id="PTHR36204:SF1">
    <property type="entry name" value="N-ACETYLMANNOSAMINE-6-PHOSPHATE 2-EPIMERASE-RELATED"/>
    <property type="match status" value="1"/>
</dbReference>
<keyword evidence="6 7" id="KW-0119">Carbohydrate metabolism</keyword>
<accession>A0A2P2BP82</accession>
<dbReference type="NCBIfam" id="NF002231">
    <property type="entry name" value="PRK01130.1"/>
    <property type="match status" value="1"/>
</dbReference>
<evidence type="ECO:0000256" key="3">
    <source>
        <dbReference type="ARBA" id="ARBA00005081"/>
    </source>
</evidence>